<gene>
    <name evidence="1" type="ORF">GW590_20790</name>
</gene>
<reference evidence="1 2" key="2">
    <citation type="submission" date="2020-06" db="EMBL/GenBank/DDBJ databases">
        <title>Polyphasic characterization of a Rahnella strain isolated from tree sap.</title>
        <authorList>
            <person name="Kim I.S."/>
        </authorList>
    </citation>
    <scope>NUCLEOTIDE SEQUENCE [LARGE SCALE GENOMIC DNA]</scope>
    <source>
        <strain evidence="1 2">SAP-1</strain>
    </source>
</reference>
<dbReference type="AlphaFoldDB" id="A0A848MQM2"/>
<evidence type="ECO:0000313" key="1">
    <source>
        <dbReference type="EMBL" id="NMP29290.1"/>
    </source>
</evidence>
<reference evidence="1 2" key="1">
    <citation type="submission" date="2020-01" db="EMBL/GenBank/DDBJ databases">
        <authorList>
            <person name="Lee S.D."/>
        </authorList>
    </citation>
    <scope>NUCLEOTIDE SEQUENCE [LARGE SCALE GENOMIC DNA]</scope>
    <source>
        <strain evidence="1 2">SAP-1</strain>
    </source>
</reference>
<dbReference type="Proteomes" id="UP000585363">
    <property type="component" value="Unassembled WGS sequence"/>
</dbReference>
<name>A0A848MQM2_9GAMM</name>
<proteinExistence type="predicted"/>
<dbReference type="SUPFAM" id="SSF48498">
    <property type="entry name" value="Tetracyclin repressor-like, C-terminal domain"/>
    <property type="match status" value="1"/>
</dbReference>
<evidence type="ECO:0000313" key="2">
    <source>
        <dbReference type="Proteomes" id="UP000585363"/>
    </source>
</evidence>
<dbReference type="RefSeq" id="WP_169405005.1">
    <property type="nucleotide sequence ID" value="NZ_JAADJU010000013.1"/>
</dbReference>
<dbReference type="InterPro" id="IPR036271">
    <property type="entry name" value="Tet_transcr_reg_TetR-rel_C_sf"/>
</dbReference>
<keyword evidence="2" id="KW-1185">Reference proteome</keyword>
<comment type="caution">
    <text evidence="1">The sequence shown here is derived from an EMBL/GenBank/DDBJ whole genome shotgun (WGS) entry which is preliminary data.</text>
</comment>
<dbReference type="EMBL" id="JAADJU010000013">
    <property type="protein sequence ID" value="NMP29290.1"/>
    <property type="molecule type" value="Genomic_DNA"/>
</dbReference>
<protein>
    <recommendedName>
        <fullName evidence="3">TetR family transcriptional regulator</fullName>
    </recommendedName>
</protein>
<dbReference type="Gene3D" id="1.10.357.10">
    <property type="entry name" value="Tetracycline Repressor, domain 2"/>
    <property type="match status" value="1"/>
</dbReference>
<evidence type="ECO:0008006" key="3">
    <source>
        <dbReference type="Google" id="ProtNLM"/>
    </source>
</evidence>
<organism evidence="1 2">
    <name type="scientific">Rouxiella aceris</name>
    <dbReference type="NCBI Taxonomy" id="2703884"/>
    <lineage>
        <taxon>Bacteria</taxon>
        <taxon>Pseudomonadati</taxon>
        <taxon>Pseudomonadota</taxon>
        <taxon>Gammaproteobacteria</taxon>
        <taxon>Enterobacterales</taxon>
        <taxon>Yersiniaceae</taxon>
        <taxon>Rouxiella</taxon>
    </lineage>
</organism>
<sequence>MTATPTALFRQQLFTLARTLKIDPQVPENQVMDRIALSFRKLLNFLAQNEQASRQLFLLSAEGRSDQRVLSEIMQENLQAAQQSGVFRQDIALSLLAEFFVAMLLQLAQLPGDAPARHQQSLAATRLFCEGAWLKPD</sequence>
<accession>A0A848MQM2</accession>